<dbReference type="CDD" id="cd00051">
    <property type="entry name" value="EFh"/>
    <property type="match status" value="1"/>
</dbReference>
<dbReference type="AlphaFoldDB" id="A0A6P8HHA3"/>
<keyword evidence="4" id="KW-1185">Reference proteome</keyword>
<dbReference type="SUPFAM" id="SSF47473">
    <property type="entry name" value="EF-hand"/>
    <property type="match status" value="1"/>
</dbReference>
<organism evidence="4 5">
    <name type="scientific">Actinia tenebrosa</name>
    <name type="common">Australian red waratah sea anemone</name>
    <dbReference type="NCBI Taxonomy" id="6105"/>
    <lineage>
        <taxon>Eukaryota</taxon>
        <taxon>Metazoa</taxon>
        <taxon>Cnidaria</taxon>
        <taxon>Anthozoa</taxon>
        <taxon>Hexacorallia</taxon>
        <taxon>Actiniaria</taxon>
        <taxon>Actiniidae</taxon>
        <taxon>Actinia</taxon>
    </lineage>
</organism>
<dbReference type="OrthoDB" id="26525at2759"/>
<dbReference type="Gene3D" id="1.10.238.10">
    <property type="entry name" value="EF-hand"/>
    <property type="match status" value="3"/>
</dbReference>
<dbReference type="PANTHER" id="PTHR23048:SF59">
    <property type="entry name" value="EF-HAND SUPERFAMILY PROTEIN"/>
    <property type="match status" value="1"/>
</dbReference>
<dbReference type="InterPro" id="IPR002048">
    <property type="entry name" value="EF_hand_dom"/>
</dbReference>
<dbReference type="InParanoid" id="A0A6P8HHA3"/>
<feature type="domain" description="EF-hand" evidence="3">
    <location>
        <begin position="109"/>
        <end position="144"/>
    </location>
</feature>
<gene>
    <name evidence="5" type="primary">LOC116292116</name>
</gene>
<accession>A0A6P8HHA3</accession>
<sequence length="218" mass="24292">MLPENDSQNLHGKQRETSRIFYIGVKCFDVSVYSIRGHSSSPGLSVFSVFLKSGLKTFKTTESKKMAFKLTEAQINEYTKAFNDFDQDGDGHLSCEELGVIMRSIGHNPSPKELQEMMTVADRDASGTIDLLEFLEIMAKKSEEDSSEQDLKEAFSLFDKNGNGVISADELKFVLSGMGCELSDDAAEEMIKQADIDGDGGINFEEFLRLLKDRNEQS</sequence>
<keyword evidence="2" id="KW-0106">Calcium</keyword>
<dbReference type="KEGG" id="aten:116292116"/>
<dbReference type="Proteomes" id="UP000515163">
    <property type="component" value="Unplaced"/>
</dbReference>
<dbReference type="FunFam" id="1.10.238.10:FF:000001">
    <property type="entry name" value="Calmodulin 1"/>
    <property type="match status" value="1"/>
</dbReference>
<evidence type="ECO:0000256" key="2">
    <source>
        <dbReference type="ARBA" id="ARBA00022837"/>
    </source>
</evidence>
<protein>
    <submittedName>
        <fullName evidence="5">Calmodulin-like isoform X1</fullName>
    </submittedName>
</protein>
<dbReference type="InterPro" id="IPR011992">
    <property type="entry name" value="EF-hand-dom_pair"/>
</dbReference>
<name>A0A6P8HHA3_ACTTE</name>
<dbReference type="PANTHER" id="PTHR23048">
    <property type="entry name" value="MYOSIN LIGHT CHAIN 1, 3"/>
    <property type="match status" value="1"/>
</dbReference>
<evidence type="ECO:0000256" key="1">
    <source>
        <dbReference type="ARBA" id="ARBA00022737"/>
    </source>
</evidence>
<dbReference type="GeneID" id="116292116"/>
<evidence type="ECO:0000259" key="3">
    <source>
        <dbReference type="PROSITE" id="PS50222"/>
    </source>
</evidence>
<dbReference type="GO" id="GO:0016460">
    <property type="term" value="C:myosin II complex"/>
    <property type="evidence" value="ECO:0007669"/>
    <property type="project" value="TreeGrafter"/>
</dbReference>
<keyword evidence="1" id="KW-0677">Repeat</keyword>
<dbReference type="SMART" id="SM00054">
    <property type="entry name" value="EFh"/>
    <property type="match status" value="4"/>
</dbReference>
<dbReference type="PROSITE" id="PS00018">
    <property type="entry name" value="EF_HAND_1"/>
    <property type="match status" value="3"/>
</dbReference>
<feature type="domain" description="EF-hand" evidence="3">
    <location>
        <begin position="73"/>
        <end position="108"/>
    </location>
</feature>
<feature type="domain" description="EF-hand" evidence="3">
    <location>
        <begin position="182"/>
        <end position="217"/>
    </location>
</feature>
<dbReference type="PROSITE" id="PS50222">
    <property type="entry name" value="EF_HAND_2"/>
    <property type="match status" value="4"/>
</dbReference>
<dbReference type="RefSeq" id="XP_031555226.1">
    <property type="nucleotide sequence ID" value="XM_031699366.1"/>
</dbReference>
<reference evidence="5" key="1">
    <citation type="submission" date="2025-08" db="UniProtKB">
        <authorList>
            <consortium name="RefSeq"/>
        </authorList>
    </citation>
    <scope>IDENTIFICATION</scope>
    <source>
        <tissue evidence="5">Tentacle</tissue>
    </source>
</reference>
<evidence type="ECO:0000313" key="4">
    <source>
        <dbReference type="Proteomes" id="UP000515163"/>
    </source>
</evidence>
<dbReference type="InterPro" id="IPR050230">
    <property type="entry name" value="CALM/Myosin/TropC-like"/>
</dbReference>
<feature type="domain" description="EF-hand" evidence="3">
    <location>
        <begin position="146"/>
        <end position="181"/>
    </location>
</feature>
<evidence type="ECO:0000313" key="5">
    <source>
        <dbReference type="RefSeq" id="XP_031555226.1"/>
    </source>
</evidence>
<dbReference type="GO" id="GO:0005509">
    <property type="term" value="F:calcium ion binding"/>
    <property type="evidence" value="ECO:0007669"/>
    <property type="project" value="InterPro"/>
</dbReference>
<dbReference type="InterPro" id="IPR018247">
    <property type="entry name" value="EF_Hand_1_Ca_BS"/>
</dbReference>
<proteinExistence type="predicted"/>
<dbReference type="Pfam" id="PF13499">
    <property type="entry name" value="EF-hand_7"/>
    <property type="match status" value="2"/>
</dbReference>